<evidence type="ECO:0000256" key="6">
    <source>
        <dbReference type="PROSITE-ProRule" id="PRU01016"/>
    </source>
</evidence>
<dbReference type="RefSeq" id="WP_305012106.1">
    <property type="nucleotide sequence ID" value="NZ_JAUQSX010000006.1"/>
</dbReference>
<name>A0ABT9AE47_9BACT</name>
<sequence length="439" mass="49160">MAKLDGSHDGMVTQKWIKELLTTATSNYTALSLFSGIGGLCAGVKKAGFRVVGAVEYDKYAAVNYRLNFPEIPLYDGSVAGFLPAETPEVFEQHRQTYANTETLDLLFGGPPCQGYSQIGPRDVADPRNEMYLEMIRLATLLHPKFILIENVPNMLLMKKGMFKERILNSLKSIGYSNIGLKVLNAVDFGVPQARRRVFILATKPETLSQNLQEIFDATAEALVEAPVSVDDAISDLPEEVTTNNTDPILYPKCSAPTYFQREMRLDTDGDIFTKEEKAATYKKITGKAVNGQSLYNHHTKEIQARRLALIKLLKPGKKADSLPKDVWDNARPEKWRRFDGALPAHTLLAQMHRDLSEWIHPKHDRFITVREAMRLQTFPDSFVLQTSEWQQLKQIGNAVPPMLGRIPASVIHVALAMAASAKPMRIQKSQMSLFDATI</sequence>
<dbReference type="PROSITE" id="PS51679">
    <property type="entry name" value="SAM_MT_C5"/>
    <property type="match status" value="1"/>
</dbReference>
<dbReference type="PANTHER" id="PTHR10629:SF52">
    <property type="entry name" value="DNA (CYTOSINE-5)-METHYLTRANSFERASE 1"/>
    <property type="match status" value="1"/>
</dbReference>
<evidence type="ECO:0000256" key="2">
    <source>
        <dbReference type="ARBA" id="ARBA00022679"/>
    </source>
</evidence>
<dbReference type="InterPro" id="IPR001525">
    <property type="entry name" value="C5_MeTfrase"/>
</dbReference>
<proteinExistence type="inferred from homology"/>
<evidence type="ECO:0000256" key="1">
    <source>
        <dbReference type="ARBA" id="ARBA00022603"/>
    </source>
</evidence>
<keyword evidence="10" id="KW-1185">Reference proteome</keyword>
<dbReference type="PROSITE" id="PS00094">
    <property type="entry name" value="C5_MTASE_1"/>
    <property type="match status" value="1"/>
</dbReference>
<keyword evidence="4" id="KW-0680">Restriction system</keyword>
<evidence type="ECO:0000256" key="7">
    <source>
        <dbReference type="RuleBase" id="RU000416"/>
    </source>
</evidence>
<keyword evidence="1 6" id="KW-0489">Methyltransferase</keyword>
<dbReference type="GO" id="GO:0003886">
    <property type="term" value="F:DNA (cytosine-5-)-methyltransferase activity"/>
    <property type="evidence" value="ECO:0007669"/>
    <property type="project" value="UniProtKB-EC"/>
</dbReference>
<evidence type="ECO:0000313" key="10">
    <source>
        <dbReference type="Proteomes" id="UP001167796"/>
    </source>
</evidence>
<dbReference type="Pfam" id="PF00145">
    <property type="entry name" value="DNA_methylase"/>
    <property type="match status" value="1"/>
</dbReference>
<dbReference type="SUPFAM" id="SSF53335">
    <property type="entry name" value="S-adenosyl-L-methionine-dependent methyltransferases"/>
    <property type="match status" value="1"/>
</dbReference>
<gene>
    <name evidence="9" type="ORF">Q5H92_13755</name>
</gene>
<dbReference type="NCBIfam" id="TIGR00675">
    <property type="entry name" value="dcm"/>
    <property type="match status" value="1"/>
</dbReference>
<dbReference type="InterPro" id="IPR018117">
    <property type="entry name" value="C5_DNA_meth_AS"/>
</dbReference>
<keyword evidence="2 6" id="KW-0808">Transferase</keyword>
<evidence type="ECO:0000256" key="4">
    <source>
        <dbReference type="ARBA" id="ARBA00022747"/>
    </source>
</evidence>
<feature type="active site" evidence="6">
    <location>
        <position position="113"/>
    </location>
</feature>
<evidence type="ECO:0000313" key="9">
    <source>
        <dbReference type="EMBL" id="MDO7847430.1"/>
    </source>
</evidence>
<reference evidence="9" key="1">
    <citation type="submission" date="2023-07" db="EMBL/GenBank/DDBJ databases">
        <authorList>
            <person name="Kim M.K."/>
        </authorList>
    </citation>
    <scope>NUCLEOTIDE SEQUENCE</scope>
    <source>
        <strain evidence="9">M29</strain>
    </source>
</reference>
<dbReference type="Proteomes" id="UP001167796">
    <property type="component" value="Unassembled WGS sequence"/>
</dbReference>
<dbReference type="PRINTS" id="PR00105">
    <property type="entry name" value="C5METTRFRASE"/>
</dbReference>
<evidence type="ECO:0000256" key="3">
    <source>
        <dbReference type="ARBA" id="ARBA00022691"/>
    </source>
</evidence>
<keyword evidence="3 6" id="KW-0949">S-adenosyl-L-methionine</keyword>
<organism evidence="9 10">
    <name type="scientific">Hymenobacter mellowenesis</name>
    <dbReference type="NCBI Taxonomy" id="3063995"/>
    <lineage>
        <taxon>Bacteria</taxon>
        <taxon>Pseudomonadati</taxon>
        <taxon>Bacteroidota</taxon>
        <taxon>Cytophagia</taxon>
        <taxon>Cytophagales</taxon>
        <taxon>Hymenobacteraceae</taxon>
        <taxon>Hymenobacter</taxon>
    </lineage>
</organism>
<dbReference type="PANTHER" id="PTHR10629">
    <property type="entry name" value="CYTOSINE-SPECIFIC METHYLTRANSFERASE"/>
    <property type="match status" value="1"/>
</dbReference>
<comment type="catalytic activity">
    <reaction evidence="5 8">
        <text>a 2'-deoxycytidine in DNA + S-adenosyl-L-methionine = a 5-methyl-2'-deoxycytidine in DNA + S-adenosyl-L-homocysteine + H(+)</text>
        <dbReference type="Rhea" id="RHEA:13681"/>
        <dbReference type="Rhea" id="RHEA-COMP:11369"/>
        <dbReference type="Rhea" id="RHEA-COMP:11370"/>
        <dbReference type="ChEBI" id="CHEBI:15378"/>
        <dbReference type="ChEBI" id="CHEBI:57856"/>
        <dbReference type="ChEBI" id="CHEBI:59789"/>
        <dbReference type="ChEBI" id="CHEBI:85452"/>
        <dbReference type="ChEBI" id="CHEBI:85454"/>
        <dbReference type="EC" id="2.1.1.37"/>
    </reaction>
</comment>
<dbReference type="InterPro" id="IPR050390">
    <property type="entry name" value="C5-Methyltransferase"/>
</dbReference>
<dbReference type="EMBL" id="JAUQSX010000006">
    <property type="protein sequence ID" value="MDO7847430.1"/>
    <property type="molecule type" value="Genomic_DNA"/>
</dbReference>
<dbReference type="EC" id="2.1.1.37" evidence="8"/>
<dbReference type="GO" id="GO:0032259">
    <property type="term" value="P:methylation"/>
    <property type="evidence" value="ECO:0007669"/>
    <property type="project" value="UniProtKB-KW"/>
</dbReference>
<protein>
    <recommendedName>
        <fullName evidence="8">Cytosine-specific methyltransferase</fullName>
        <ecNumber evidence="8">2.1.1.37</ecNumber>
    </recommendedName>
</protein>
<accession>A0ABT9AE47</accession>
<dbReference type="Gene3D" id="3.90.120.10">
    <property type="entry name" value="DNA Methylase, subunit A, domain 2"/>
    <property type="match status" value="1"/>
</dbReference>
<comment type="similarity">
    <text evidence="6 7">Belongs to the class I-like SAM-binding methyltransferase superfamily. C5-methyltransferase family.</text>
</comment>
<dbReference type="Gene3D" id="3.40.50.150">
    <property type="entry name" value="Vaccinia Virus protein VP39"/>
    <property type="match status" value="1"/>
</dbReference>
<evidence type="ECO:0000256" key="5">
    <source>
        <dbReference type="ARBA" id="ARBA00047422"/>
    </source>
</evidence>
<comment type="caution">
    <text evidence="9">The sequence shown here is derived from an EMBL/GenBank/DDBJ whole genome shotgun (WGS) entry which is preliminary data.</text>
</comment>
<dbReference type="InterPro" id="IPR029063">
    <property type="entry name" value="SAM-dependent_MTases_sf"/>
</dbReference>
<evidence type="ECO:0000256" key="8">
    <source>
        <dbReference type="RuleBase" id="RU000417"/>
    </source>
</evidence>